<evidence type="ECO:0000259" key="10">
    <source>
        <dbReference type="PROSITE" id="PS50158"/>
    </source>
</evidence>
<keyword evidence="2" id="KW-0808">Transferase</keyword>
<dbReference type="InterPro" id="IPR041373">
    <property type="entry name" value="RT_RNaseH"/>
</dbReference>
<evidence type="ECO:0000256" key="4">
    <source>
        <dbReference type="ARBA" id="ARBA00022722"/>
    </source>
</evidence>
<dbReference type="EMBL" id="BQXS01009723">
    <property type="protein sequence ID" value="GKT31715.1"/>
    <property type="molecule type" value="Genomic_DNA"/>
</dbReference>
<dbReference type="SUPFAM" id="SSF57756">
    <property type="entry name" value="Retrovirus zinc finger-like domains"/>
    <property type="match status" value="1"/>
</dbReference>
<comment type="caution">
    <text evidence="12">The sequence shown here is derived from an EMBL/GenBank/DDBJ whole genome shotgun (WGS) entry which is preliminary data.</text>
</comment>
<evidence type="ECO:0000256" key="8">
    <source>
        <dbReference type="PROSITE-ProRule" id="PRU00047"/>
    </source>
</evidence>
<evidence type="ECO:0000256" key="1">
    <source>
        <dbReference type="ARBA" id="ARBA00012493"/>
    </source>
</evidence>
<dbReference type="InterPro" id="IPR041588">
    <property type="entry name" value="Integrase_H2C2"/>
</dbReference>
<dbReference type="InterPro" id="IPR000477">
    <property type="entry name" value="RT_dom"/>
</dbReference>
<dbReference type="Gene3D" id="1.10.340.70">
    <property type="match status" value="1"/>
</dbReference>
<dbReference type="SUPFAM" id="SSF53098">
    <property type="entry name" value="Ribonuclease H-like"/>
    <property type="match status" value="1"/>
</dbReference>
<dbReference type="Pfam" id="PF00078">
    <property type="entry name" value="RVT_1"/>
    <property type="match status" value="1"/>
</dbReference>
<keyword evidence="13" id="KW-1185">Reference proteome</keyword>
<dbReference type="InterPro" id="IPR043502">
    <property type="entry name" value="DNA/RNA_pol_sf"/>
</dbReference>
<keyword evidence="4" id="KW-0540">Nuclease</keyword>
<dbReference type="InterPro" id="IPR021109">
    <property type="entry name" value="Peptidase_aspartic_dom_sf"/>
</dbReference>
<dbReference type="EC" id="2.7.7.49" evidence="1"/>
<accession>A0ABQ5KGQ7</accession>
<dbReference type="Gene3D" id="3.30.420.10">
    <property type="entry name" value="Ribonuclease H-like superfamily/Ribonuclease H"/>
    <property type="match status" value="1"/>
</dbReference>
<dbReference type="InterPro" id="IPR050951">
    <property type="entry name" value="Retrovirus_Pol_polyprotein"/>
</dbReference>
<protein>
    <recommendedName>
        <fullName evidence="1">RNA-directed DNA polymerase</fullName>
        <ecNumber evidence="1">2.7.7.49</ecNumber>
    </recommendedName>
</protein>
<keyword evidence="6" id="KW-0378">Hydrolase</keyword>
<dbReference type="InterPro" id="IPR001878">
    <property type="entry name" value="Znf_CCHC"/>
</dbReference>
<proteinExistence type="predicted"/>
<feature type="region of interest" description="Disordered" evidence="9">
    <location>
        <begin position="220"/>
        <end position="241"/>
    </location>
</feature>
<evidence type="ECO:0000259" key="11">
    <source>
        <dbReference type="PROSITE" id="PS50994"/>
    </source>
</evidence>
<dbReference type="InterPro" id="IPR036875">
    <property type="entry name" value="Znf_CCHC_sf"/>
</dbReference>
<gene>
    <name evidence="12" type="ORF">ADUPG1_006085</name>
</gene>
<keyword evidence="3" id="KW-0548">Nucleotidyltransferase</keyword>
<dbReference type="Gene3D" id="4.10.60.10">
    <property type="entry name" value="Zinc finger, CCHC-type"/>
    <property type="match status" value="1"/>
</dbReference>
<dbReference type="Gene3D" id="3.30.70.270">
    <property type="match status" value="2"/>
</dbReference>
<dbReference type="CDD" id="cd00303">
    <property type="entry name" value="retropepsin_like"/>
    <property type="match status" value="1"/>
</dbReference>
<keyword evidence="8" id="KW-0863">Zinc-finger</keyword>
<evidence type="ECO:0000256" key="5">
    <source>
        <dbReference type="ARBA" id="ARBA00022759"/>
    </source>
</evidence>
<dbReference type="SUPFAM" id="SSF56672">
    <property type="entry name" value="DNA/RNA polymerases"/>
    <property type="match status" value="1"/>
</dbReference>
<dbReference type="PROSITE" id="PS50158">
    <property type="entry name" value="ZF_CCHC"/>
    <property type="match status" value="2"/>
</dbReference>
<feature type="domain" description="CCHC-type" evidence="10">
    <location>
        <begin position="203"/>
        <end position="218"/>
    </location>
</feature>
<evidence type="ECO:0000256" key="2">
    <source>
        <dbReference type="ARBA" id="ARBA00022679"/>
    </source>
</evidence>
<evidence type="ECO:0000256" key="6">
    <source>
        <dbReference type="ARBA" id="ARBA00022801"/>
    </source>
</evidence>
<dbReference type="Gene3D" id="3.10.10.10">
    <property type="entry name" value="HIV Type 1 Reverse Transcriptase, subunit A, domain 1"/>
    <property type="match status" value="1"/>
</dbReference>
<dbReference type="InterPro" id="IPR012337">
    <property type="entry name" value="RNaseH-like_sf"/>
</dbReference>
<feature type="domain" description="CCHC-type" evidence="10">
    <location>
        <begin position="260"/>
        <end position="273"/>
    </location>
</feature>
<keyword evidence="8" id="KW-0479">Metal-binding</keyword>
<dbReference type="InterPro" id="IPR036397">
    <property type="entry name" value="RNaseH_sf"/>
</dbReference>
<reference evidence="12" key="1">
    <citation type="submission" date="2022-03" db="EMBL/GenBank/DDBJ databases">
        <title>Draft genome sequence of Aduncisulcus paluster, a free-living microaerophilic Fornicata.</title>
        <authorList>
            <person name="Yuyama I."/>
            <person name="Kume K."/>
            <person name="Tamura T."/>
            <person name="Inagaki Y."/>
            <person name="Hashimoto T."/>
        </authorList>
    </citation>
    <scope>NUCLEOTIDE SEQUENCE</scope>
    <source>
        <strain evidence="12">NY0171</strain>
    </source>
</reference>
<name>A0ABQ5KGQ7_9EUKA</name>
<evidence type="ECO:0000256" key="3">
    <source>
        <dbReference type="ARBA" id="ARBA00022695"/>
    </source>
</evidence>
<keyword evidence="5" id="KW-0255">Endonuclease</keyword>
<dbReference type="Pfam" id="PF17917">
    <property type="entry name" value="RT_RNaseH"/>
    <property type="match status" value="1"/>
</dbReference>
<dbReference type="Pfam" id="PF17921">
    <property type="entry name" value="Integrase_H2C2"/>
    <property type="match status" value="1"/>
</dbReference>
<dbReference type="Gene3D" id="3.10.20.370">
    <property type="match status" value="1"/>
</dbReference>
<evidence type="ECO:0000256" key="9">
    <source>
        <dbReference type="SAM" id="MobiDB-lite"/>
    </source>
</evidence>
<dbReference type="Pfam" id="PF13650">
    <property type="entry name" value="Asp_protease_2"/>
    <property type="match status" value="1"/>
</dbReference>
<evidence type="ECO:0000313" key="12">
    <source>
        <dbReference type="EMBL" id="GKT31715.1"/>
    </source>
</evidence>
<dbReference type="PROSITE" id="PS50994">
    <property type="entry name" value="INTEGRASE"/>
    <property type="match status" value="1"/>
</dbReference>
<dbReference type="CDD" id="cd09274">
    <property type="entry name" value="RNase_HI_RT_Ty3"/>
    <property type="match status" value="1"/>
</dbReference>
<keyword evidence="8" id="KW-0862">Zinc</keyword>
<dbReference type="InterPro" id="IPR001584">
    <property type="entry name" value="Integrase_cat-core"/>
</dbReference>
<feature type="region of interest" description="Disordered" evidence="9">
    <location>
        <begin position="1255"/>
        <end position="1285"/>
    </location>
</feature>
<dbReference type="PANTHER" id="PTHR37984">
    <property type="entry name" value="PROTEIN CBG26694"/>
    <property type="match status" value="1"/>
</dbReference>
<dbReference type="InterPro" id="IPR043128">
    <property type="entry name" value="Rev_trsase/Diguanyl_cyclase"/>
</dbReference>
<feature type="domain" description="Integrase catalytic" evidence="11">
    <location>
        <begin position="932"/>
        <end position="1103"/>
    </location>
</feature>
<dbReference type="PROSITE" id="PS00141">
    <property type="entry name" value="ASP_PROTEASE"/>
    <property type="match status" value="1"/>
</dbReference>
<dbReference type="InterPro" id="IPR001969">
    <property type="entry name" value="Aspartic_peptidase_AS"/>
</dbReference>
<dbReference type="SMART" id="SM00343">
    <property type="entry name" value="ZnF_C2HC"/>
    <property type="match status" value="2"/>
</dbReference>
<evidence type="ECO:0000256" key="7">
    <source>
        <dbReference type="ARBA" id="ARBA00022918"/>
    </source>
</evidence>
<keyword evidence="7" id="KW-0695">RNA-directed DNA polymerase</keyword>
<organism evidence="12 13">
    <name type="scientific">Aduncisulcus paluster</name>
    <dbReference type="NCBI Taxonomy" id="2918883"/>
    <lineage>
        <taxon>Eukaryota</taxon>
        <taxon>Metamonada</taxon>
        <taxon>Carpediemonas-like organisms</taxon>
        <taxon>Aduncisulcus</taxon>
    </lineage>
</organism>
<evidence type="ECO:0000313" key="13">
    <source>
        <dbReference type="Proteomes" id="UP001057375"/>
    </source>
</evidence>
<dbReference type="CDD" id="cd01647">
    <property type="entry name" value="RT_LTR"/>
    <property type="match status" value="1"/>
</dbReference>
<dbReference type="Pfam" id="PF00665">
    <property type="entry name" value="rve"/>
    <property type="match status" value="1"/>
</dbReference>
<dbReference type="PANTHER" id="PTHR37984:SF5">
    <property type="entry name" value="PROTEIN NYNRIN-LIKE"/>
    <property type="match status" value="1"/>
</dbReference>
<sequence length="1285" mass="146434">MPDKTVKKLKEEEEKTTIKAPFLKELSTEAWSEFMRNFDHYASIGGHRKWPEIVDPVVLSLIKDLAKVPDFEAKSHHKKARAAVNAIFASTSDISLYDELGLIKMKKELSVDALLDYIKRFKDVRGRAKGLGTTEEIVQRFIDNLSCERLKCRILAALDTKKADLAEVVRTSVVQIKIVIENELEHKALEREKLSFSDAGKECHFCHEIGHIMRDCPNGGKRRVGSRPLRGRHDRGRGRRTPFIKNRDTRYKRFFPGVVCKKCGELGHYPSSCLGTKSSDTSKGDRKYFIKSFIQNENSSFARYGSLSSGSRSLDVSFLLDSGASTSVISLRLALELGFNNTETSDRTAELGDGSLVTTLGSMELKCMIPGYDRISIEFEELFCVLEMKNPSFEVLLGEDCILNNSLLDWQQPEKKVPEEGLEDELDDSLVGLPMLEEATMELKMEGTKEFKDALFDIIKTYESRVNRLEPACVEEYTLRLKDGTKPIAQKRRSIPQGLFLEVKDQITELKEKGFIRDSKSEFASPLVLVDKKDGGTRVCVDYRLINRYIVDDMFPIPRMDEMFAALGGMKVFTTLDLKSGYYQVAVEESVRKVLAFNTPFGLFEWNRMPFGVKTAPVDEQGRRISPEKLDNLKKVKRPQTLKEVQSFMGKMNFLREFIPHFSVLSTPISDLIKEKKPVKWKNEQEMAFKRIIKALELQLTICAPKLDGQFILRTDASKLGIGGVLLQKEGEKESLISLFSRKFSKREQNWSTIEQECFGIVFGIQKNRHILVGSFFTVETDHRNLQFLFKSEVPKLVRWRMQISHYAFSIKHIKGSENGLADFLSRIEISQRDMIPQMKKKSVPSVENKVILLSGEKEIKKKNEVSEAQNVPTKDIEDKWETLRITHKTLGHAGPSLVTRALKNRNISWKGMKNDAEEVVKKCLYCQKLKKGKDPMVFGTIKESELFKTISIDTVGPLEPDKNGYKYLMVAICNFSRFVFIIALRTMSKEETARALLTRILATHGVPHCIRSDGGGQFKNELSAELCKMLGVSRIITKPYNHEENGIVERVNREIRKLIRIESMQEDTQDYEMFAALAASALNARVHSATGFAPHTLLFGCRKRLSLDLSEKPEIQNSIEHEFISDFVKRHQRITATAKEKQEEEIMKEKEKVVDKKFKVGEKVFVRPAKDIRRKSQPALDGPFTIIEKLSDYLYKIEPLIGGQAREIPVRRLREYVEGTETPEEIKAVVGRDEEELGGRGDKISDFEKKEFWCGSSKLGPAGLEPRTLLSQRKEKPVEPSKAI</sequence>
<dbReference type="Proteomes" id="UP001057375">
    <property type="component" value="Unassembled WGS sequence"/>
</dbReference>
<dbReference type="Gene3D" id="2.40.70.10">
    <property type="entry name" value="Acid Proteases"/>
    <property type="match status" value="1"/>
</dbReference>
<feature type="compositionally biased region" description="Basic and acidic residues" evidence="9">
    <location>
        <begin position="1273"/>
        <end position="1285"/>
    </location>
</feature>